<evidence type="ECO:0000313" key="2">
    <source>
        <dbReference type="EMBL" id="NBC67753.1"/>
    </source>
</evidence>
<sequence length="284" mass="32582">MEPYYWDEQIEYLKTSTSLFYNDDYIEFLVERLWRIDRPVRVVDFGCGYGHLGIRLLPLLPEGSEYVGIDAGIKLIEHARKICSELPYRMQFFTGDVHHFDFTEKYDLAVCHALLLHMNDPIAVLNRMADCVKKEGRVIAFEPHWIGTNASFHFDGLDQSAVIPLGQLQALFERDAQRTGKDGNIGLKLPLYFNRIGLSDVQCRVSDKVNIYDPSTTGETRMYEGLRFNDPGERISFTEKLLARGMSEEEANRQYECEKMLSERFTPSMAATYAAGMKITFGTV</sequence>
<keyword evidence="2" id="KW-0489">Methyltransferase</keyword>
<gene>
    <name evidence="2" type="ORF">GT003_01960</name>
</gene>
<dbReference type="Gene3D" id="3.40.50.150">
    <property type="entry name" value="Vaccinia Virus protein VP39"/>
    <property type="match status" value="1"/>
</dbReference>
<dbReference type="GO" id="GO:0008168">
    <property type="term" value="F:methyltransferase activity"/>
    <property type="evidence" value="ECO:0007669"/>
    <property type="project" value="UniProtKB-KW"/>
</dbReference>
<dbReference type="CDD" id="cd02440">
    <property type="entry name" value="AdoMet_MTases"/>
    <property type="match status" value="1"/>
</dbReference>
<keyword evidence="2" id="KW-0808">Transferase</keyword>
<dbReference type="PANTHER" id="PTHR43861">
    <property type="entry name" value="TRANS-ACONITATE 2-METHYLTRANSFERASE-RELATED"/>
    <property type="match status" value="1"/>
</dbReference>
<protein>
    <submittedName>
        <fullName evidence="2">Methyltransferase domain-containing protein</fullName>
    </submittedName>
</protein>
<name>A0A7X4YK33_9BACL</name>
<evidence type="ECO:0000313" key="3">
    <source>
        <dbReference type="Proteomes" id="UP000558113"/>
    </source>
</evidence>
<keyword evidence="3" id="KW-1185">Reference proteome</keyword>
<dbReference type="Pfam" id="PF13847">
    <property type="entry name" value="Methyltransf_31"/>
    <property type="match status" value="1"/>
</dbReference>
<dbReference type="Gene3D" id="1.10.150.350">
    <property type="match status" value="1"/>
</dbReference>
<accession>A0A7X4YK33</accession>
<dbReference type="AlphaFoldDB" id="A0A7X4YK33"/>
<dbReference type="RefSeq" id="WP_161693838.1">
    <property type="nucleotide sequence ID" value="NZ_JAAAMU010000001.1"/>
</dbReference>
<organism evidence="2 3">
    <name type="scientific">Paenibacillus sacheonensis</name>
    <dbReference type="NCBI Taxonomy" id="742054"/>
    <lineage>
        <taxon>Bacteria</taxon>
        <taxon>Bacillati</taxon>
        <taxon>Bacillota</taxon>
        <taxon>Bacilli</taxon>
        <taxon>Bacillales</taxon>
        <taxon>Paenibacillaceae</taxon>
        <taxon>Paenibacillus</taxon>
    </lineage>
</organism>
<reference evidence="2 3" key="1">
    <citation type="submission" date="2020-01" db="EMBL/GenBank/DDBJ databases">
        <title>Paenibacillus soybeanensis sp. nov. isolated from the nodules of soybean (Glycine max(L.) Merr).</title>
        <authorList>
            <person name="Wang H."/>
        </authorList>
    </citation>
    <scope>NUCLEOTIDE SEQUENCE [LARGE SCALE GENOMIC DNA]</scope>
    <source>
        <strain evidence="2 3">DSM 23054</strain>
    </source>
</reference>
<dbReference type="GO" id="GO:0032259">
    <property type="term" value="P:methylation"/>
    <property type="evidence" value="ECO:0007669"/>
    <property type="project" value="UniProtKB-KW"/>
</dbReference>
<dbReference type="OrthoDB" id="2005133at2"/>
<dbReference type="EMBL" id="JAAAMU010000001">
    <property type="protein sequence ID" value="NBC67753.1"/>
    <property type="molecule type" value="Genomic_DNA"/>
</dbReference>
<evidence type="ECO:0000259" key="1">
    <source>
        <dbReference type="Pfam" id="PF13847"/>
    </source>
</evidence>
<dbReference type="InterPro" id="IPR029063">
    <property type="entry name" value="SAM-dependent_MTases_sf"/>
</dbReference>
<dbReference type="Proteomes" id="UP000558113">
    <property type="component" value="Unassembled WGS sequence"/>
</dbReference>
<dbReference type="SUPFAM" id="SSF53335">
    <property type="entry name" value="S-adenosyl-L-methionine-dependent methyltransferases"/>
    <property type="match status" value="1"/>
</dbReference>
<comment type="caution">
    <text evidence="2">The sequence shown here is derived from an EMBL/GenBank/DDBJ whole genome shotgun (WGS) entry which is preliminary data.</text>
</comment>
<feature type="domain" description="Methyltransferase" evidence="1">
    <location>
        <begin position="40"/>
        <end position="141"/>
    </location>
</feature>
<dbReference type="PANTHER" id="PTHR43861:SF1">
    <property type="entry name" value="TRANS-ACONITATE 2-METHYLTRANSFERASE"/>
    <property type="match status" value="1"/>
</dbReference>
<dbReference type="InterPro" id="IPR025714">
    <property type="entry name" value="Methyltranfer_dom"/>
</dbReference>
<proteinExistence type="predicted"/>